<evidence type="ECO:0008006" key="9">
    <source>
        <dbReference type="Google" id="ProtNLM"/>
    </source>
</evidence>
<keyword evidence="8" id="KW-1185">Reference proteome</keyword>
<evidence type="ECO:0000313" key="7">
    <source>
        <dbReference type="EMBL" id="KAK8142131.1"/>
    </source>
</evidence>
<protein>
    <recommendedName>
        <fullName evidence="9">YhhN-like protein</fullName>
    </recommendedName>
</protein>
<evidence type="ECO:0000256" key="4">
    <source>
        <dbReference type="ARBA" id="ARBA00022989"/>
    </source>
</evidence>
<evidence type="ECO:0000313" key="8">
    <source>
        <dbReference type="Proteomes" id="UP001397290"/>
    </source>
</evidence>
<organism evidence="7 8">
    <name type="scientific">Beauveria asiatica</name>
    <dbReference type="NCBI Taxonomy" id="1069075"/>
    <lineage>
        <taxon>Eukaryota</taxon>
        <taxon>Fungi</taxon>
        <taxon>Dikarya</taxon>
        <taxon>Ascomycota</taxon>
        <taxon>Pezizomycotina</taxon>
        <taxon>Sordariomycetes</taxon>
        <taxon>Hypocreomycetidae</taxon>
        <taxon>Hypocreales</taxon>
        <taxon>Cordycipitaceae</taxon>
        <taxon>Beauveria</taxon>
    </lineage>
</organism>
<accession>A0AAW0RJJ3</accession>
<sequence length="231" mass="24245">MDWKRLQDNDPLETAVIAVSVASAVLYLLHVRAAPSKTRMAYKTLSTLLLASFAALRTGRLASPLVAALALGSLGDAFLAWPGEANFLCGLASFLVAHLFYVALFAGLGGDGGDGGGGGVRMIRENGWRQAVAGGMLLLAPGMAAVLMPRVAGGLRAPILVYTATILTMVLAVLTVHSGTIVLGGVLFALSDSILATEEFVVARESGHRPWMQHAVWMLYYSGQFLIAAGF</sequence>
<evidence type="ECO:0000256" key="3">
    <source>
        <dbReference type="ARBA" id="ARBA00022692"/>
    </source>
</evidence>
<keyword evidence="4 6" id="KW-1133">Transmembrane helix</keyword>
<reference evidence="7 8" key="1">
    <citation type="submission" date="2020-02" db="EMBL/GenBank/DDBJ databases">
        <title>Comparative genomics of the hypocrealean fungal genus Beauvera.</title>
        <authorList>
            <person name="Showalter D.N."/>
            <person name="Bushley K.E."/>
            <person name="Rehner S.A."/>
        </authorList>
    </citation>
    <scope>NUCLEOTIDE SEQUENCE [LARGE SCALE GENOMIC DNA]</scope>
    <source>
        <strain evidence="7 8">ARSEF4384</strain>
    </source>
</reference>
<evidence type="ECO:0000256" key="2">
    <source>
        <dbReference type="ARBA" id="ARBA00007375"/>
    </source>
</evidence>
<keyword evidence="3 6" id="KW-0812">Transmembrane</keyword>
<feature type="transmembrane region" description="Helical" evidence="6">
    <location>
        <begin position="159"/>
        <end position="191"/>
    </location>
</feature>
<evidence type="ECO:0000256" key="6">
    <source>
        <dbReference type="SAM" id="Phobius"/>
    </source>
</evidence>
<dbReference type="GO" id="GO:0016787">
    <property type="term" value="F:hydrolase activity"/>
    <property type="evidence" value="ECO:0007669"/>
    <property type="project" value="TreeGrafter"/>
</dbReference>
<dbReference type="GO" id="GO:0016020">
    <property type="term" value="C:membrane"/>
    <property type="evidence" value="ECO:0007669"/>
    <property type="project" value="UniProtKB-SubCell"/>
</dbReference>
<feature type="transmembrane region" description="Helical" evidence="6">
    <location>
        <begin position="12"/>
        <end position="29"/>
    </location>
</feature>
<comment type="similarity">
    <text evidence="2">Belongs to the TMEM86 family.</text>
</comment>
<feature type="transmembrane region" description="Helical" evidence="6">
    <location>
        <begin position="128"/>
        <end position="147"/>
    </location>
</feature>
<dbReference type="EMBL" id="JAAHCF010000748">
    <property type="protein sequence ID" value="KAK8142131.1"/>
    <property type="molecule type" value="Genomic_DNA"/>
</dbReference>
<dbReference type="AlphaFoldDB" id="A0AAW0RJJ3"/>
<keyword evidence="5 6" id="KW-0472">Membrane</keyword>
<comment type="caution">
    <text evidence="7">The sequence shown here is derived from an EMBL/GenBank/DDBJ whole genome shotgun (WGS) entry which is preliminary data.</text>
</comment>
<evidence type="ECO:0000256" key="5">
    <source>
        <dbReference type="ARBA" id="ARBA00023136"/>
    </source>
</evidence>
<proteinExistence type="inferred from homology"/>
<dbReference type="Pfam" id="PF07947">
    <property type="entry name" value="YhhN"/>
    <property type="match status" value="1"/>
</dbReference>
<dbReference type="Proteomes" id="UP001397290">
    <property type="component" value="Unassembled WGS sequence"/>
</dbReference>
<dbReference type="PANTHER" id="PTHR31885">
    <property type="entry name" value="GH04784P"/>
    <property type="match status" value="1"/>
</dbReference>
<dbReference type="InterPro" id="IPR012506">
    <property type="entry name" value="TMEM86B-like"/>
</dbReference>
<gene>
    <name evidence="7" type="ORF">G3M48_009294</name>
</gene>
<evidence type="ECO:0000256" key="1">
    <source>
        <dbReference type="ARBA" id="ARBA00004141"/>
    </source>
</evidence>
<dbReference type="PANTHER" id="PTHR31885:SF6">
    <property type="entry name" value="GH04784P"/>
    <property type="match status" value="1"/>
</dbReference>
<feature type="transmembrane region" description="Helical" evidence="6">
    <location>
        <begin position="65"/>
        <end position="81"/>
    </location>
</feature>
<comment type="subcellular location">
    <subcellularLocation>
        <location evidence="1">Membrane</location>
        <topology evidence="1">Multi-pass membrane protein</topology>
    </subcellularLocation>
</comment>
<feature type="transmembrane region" description="Helical" evidence="6">
    <location>
        <begin position="88"/>
        <end position="108"/>
    </location>
</feature>
<name>A0AAW0RJJ3_9HYPO</name>